<proteinExistence type="predicted"/>
<reference evidence="1" key="1">
    <citation type="journal article" date="2017" name="Nature">
        <title>The genome of Chenopodium quinoa.</title>
        <authorList>
            <person name="Jarvis D.E."/>
            <person name="Ho Y.S."/>
            <person name="Lightfoot D.J."/>
            <person name="Schmoeckel S.M."/>
            <person name="Li B."/>
            <person name="Borm T.J.A."/>
            <person name="Ohyanagi H."/>
            <person name="Mineta K."/>
            <person name="Michell C.T."/>
            <person name="Saber N."/>
            <person name="Kharbatia N.M."/>
            <person name="Rupper R.R."/>
            <person name="Sharp A.R."/>
            <person name="Dally N."/>
            <person name="Boughton B.A."/>
            <person name="Woo Y.H."/>
            <person name="Gao G."/>
            <person name="Schijlen E.G.W.M."/>
            <person name="Guo X."/>
            <person name="Momin A.A."/>
            <person name="Negrao S."/>
            <person name="Al-Babili S."/>
            <person name="Gehring C."/>
            <person name="Roessner U."/>
            <person name="Jung C."/>
            <person name="Murphy K."/>
            <person name="Arold S.T."/>
            <person name="Gojobori T."/>
            <person name="van der Linden C.G."/>
            <person name="van Loo E.N."/>
            <person name="Jellen E.N."/>
            <person name="Maughan P.J."/>
            <person name="Tester M."/>
        </authorList>
    </citation>
    <scope>NUCLEOTIDE SEQUENCE [LARGE SCALE GENOMIC DNA]</scope>
    <source>
        <strain evidence="1">cv. PI 614886</strain>
    </source>
</reference>
<keyword evidence="2" id="KW-1185">Reference proteome</keyword>
<accession>A0A803MRJ5</accession>
<name>A0A803MRJ5_CHEQI</name>
<dbReference type="Gramene" id="AUR62033896-RA">
    <property type="protein sequence ID" value="AUR62033896-RA:cds"/>
    <property type="gene ID" value="AUR62033896"/>
</dbReference>
<evidence type="ECO:0000313" key="1">
    <source>
        <dbReference type="EnsemblPlants" id="AUR62033896-RA:cds"/>
    </source>
</evidence>
<protein>
    <submittedName>
        <fullName evidence="1">Uncharacterized protein</fullName>
    </submittedName>
</protein>
<reference evidence="1" key="2">
    <citation type="submission" date="2021-03" db="UniProtKB">
        <authorList>
            <consortium name="EnsemblPlants"/>
        </authorList>
    </citation>
    <scope>IDENTIFICATION</scope>
</reference>
<dbReference type="AlphaFoldDB" id="A0A803MRJ5"/>
<evidence type="ECO:0000313" key="2">
    <source>
        <dbReference type="Proteomes" id="UP000596660"/>
    </source>
</evidence>
<dbReference type="EnsemblPlants" id="AUR62033896-RA">
    <property type="protein sequence ID" value="AUR62033896-RA:cds"/>
    <property type="gene ID" value="AUR62033896"/>
</dbReference>
<dbReference type="Proteomes" id="UP000596660">
    <property type="component" value="Unplaced"/>
</dbReference>
<sequence length="121" mass="13499">MYNLTAMWSKCVGVNLSNVIQQHTQSQHGEGTSILSQDTDFFALDWFGNMIDDVVKNVMLASIQNNPSTTVSLTQPLIFSQELTPPHAHVHVNEPPFDLDLTLGVDTIEVNEPDMEEDEDV</sequence>
<organism evidence="1 2">
    <name type="scientific">Chenopodium quinoa</name>
    <name type="common">Quinoa</name>
    <dbReference type="NCBI Taxonomy" id="63459"/>
    <lineage>
        <taxon>Eukaryota</taxon>
        <taxon>Viridiplantae</taxon>
        <taxon>Streptophyta</taxon>
        <taxon>Embryophyta</taxon>
        <taxon>Tracheophyta</taxon>
        <taxon>Spermatophyta</taxon>
        <taxon>Magnoliopsida</taxon>
        <taxon>eudicotyledons</taxon>
        <taxon>Gunneridae</taxon>
        <taxon>Pentapetalae</taxon>
        <taxon>Caryophyllales</taxon>
        <taxon>Chenopodiaceae</taxon>
        <taxon>Chenopodioideae</taxon>
        <taxon>Atripliceae</taxon>
        <taxon>Chenopodium</taxon>
    </lineage>
</organism>